<protein>
    <submittedName>
        <fullName evidence="1">Uncharacterized protein</fullName>
    </submittedName>
</protein>
<keyword evidence="2" id="KW-1185">Reference proteome</keyword>
<name>A0ABP7J5V9_9ACTN</name>
<evidence type="ECO:0000313" key="2">
    <source>
        <dbReference type="Proteomes" id="UP001500888"/>
    </source>
</evidence>
<dbReference type="RefSeq" id="WP_344949281.1">
    <property type="nucleotide sequence ID" value="NZ_BAAAZR010000036.1"/>
</dbReference>
<dbReference type="Proteomes" id="UP001500888">
    <property type="component" value="Unassembled WGS sequence"/>
</dbReference>
<evidence type="ECO:0000313" key="1">
    <source>
        <dbReference type="EMBL" id="GAA3834786.1"/>
    </source>
</evidence>
<comment type="caution">
    <text evidence="1">The sequence shown here is derived from an EMBL/GenBank/DDBJ whole genome shotgun (WGS) entry which is preliminary data.</text>
</comment>
<proteinExistence type="predicted"/>
<gene>
    <name evidence="1" type="ORF">GCM10022226_65420</name>
</gene>
<reference evidence="2" key="1">
    <citation type="journal article" date="2019" name="Int. J. Syst. Evol. Microbiol.">
        <title>The Global Catalogue of Microorganisms (GCM) 10K type strain sequencing project: providing services to taxonomists for standard genome sequencing and annotation.</title>
        <authorList>
            <consortium name="The Broad Institute Genomics Platform"/>
            <consortium name="The Broad Institute Genome Sequencing Center for Infectious Disease"/>
            <person name="Wu L."/>
            <person name="Ma J."/>
        </authorList>
    </citation>
    <scope>NUCLEOTIDE SEQUENCE [LARGE SCALE GENOMIC DNA]</scope>
    <source>
        <strain evidence="2">JCM 16908</strain>
    </source>
</reference>
<dbReference type="EMBL" id="BAAAZR010000036">
    <property type="protein sequence ID" value="GAA3834786.1"/>
    <property type="molecule type" value="Genomic_DNA"/>
</dbReference>
<accession>A0ABP7J5V9</accession>
<sequence>MHKARNPGLPGPLSRTVRFVWAAHVGRKDGRLGVPYDHFAAEAMESGGRQWTRFIGTVAAGSAGRRAHVMKSFIQNTRDEEGALLVAAGRVNDLTRLLRDAEPARAAAPPAGDSTFPLSVADVGAARREKAAAGRRNAIAGELDTARRVLAEKLSVYEAAVRRLRTDMTEVAWWANHVVAHYHQALDRAYLARKKREGQTNVRLPRWEPSRIEPDKSEEQLVLSGDLLSLLPPKIREVVEEALRHLAEPAGEGGVA</sequence>
<organism evidence="1 2">
    <name type="scientific">Sphaerisporangium flaviroseum</name>
    <dbReference type="NCBI Taxonomy" id="509199"/>
    <lineage>
        <taxon>Bacteria</taxon>
        <taxon>Bacillati</taxon>
        <taxon>Actinomycetota</taxon>
        <taxon>Actinomycetes</taxon>
        <taxon>Streptosporangiales</taxon>
        <taxon>Streptosporangiaceae</taxon>
        <taxon>Sphaerisporangium</taxon>
    </lineage>
</organism>